<evidence type="ECO:0008006" key="4">
    <source>
        <dbReference type="Google" id="ProtNLM"/>
    </source>
</evidence>
<dbReference type="AlphaFoldDB" id="A0A8S1N5W4"/>
<dbReference type="SMART" id="SM00320">
    <property type="entry name" value="WD40"/>
    <property type="match status" value="4"/>
</dbReference>
<dbReference type="Pfam" id="PF00400">
    <property type="entry name" value="WD40"/>
    <property type="match status" value="1"/>
</dbReference>
<protein>
    <recommendedName>
        <fullName evidence="4">WD40-repeat-containing domain</fullName>
    </recommendedName>
</protein>
<dbReference type="OMA" id="FFEFKIN"/>
<name>A0A8S1N5W4_PARPR</name>
<dbReference type="EMBL" id="CAJJDM010000070">
    <property type="protein sequence ID" value="CAD8082444.1"/>
    <property type="molecule type" value="Genomic_DNA"/>
</dbReference>
<dbReference type="Proteomes" id="UP000688137">
    <property type="component" value="Unassembled WGS sequence"/>
</dbReference>
<organism evidence="2 3">
    <name type="scientific">Paramecium primaurelia</name>
    <dbReference type="NCBI Taxonomy" id="5886"/>
    <lineage>
        <taxon>Eukaryota</taxon>
        <taxon>Sar</taxon>
        <taxon>Alveolata</taxon>
        <taxon>Ciliophora</taxon>
        <taxon>Intramacronucleata</taxon>
        <taxon>Oligohymenophorea</taxon>
        <taxon>Peniculida</taxon>
        <taxon>Parameciidae</taxon>
        <taxon>Paramecium</taxon>
    </lineage>
</organism>
<keyword evidence="1" id="KW-0175">Coiled coil</keyword>
<reference evidence="2" key="1">
    <citation type="submission" date="2021-01" db="EMBL/GenBank/DDBJ databases">
        <authorList>
            <consortium name="Genoscope - CEA"/>
            <person name="William W."/>
        </authorList>
    </citation>
    <scope>NUCLEOTIDE SEQUENCE</scope>
</reference>
<evidence type="ECO:0000313" key="3">
    <source>
        <dbReference type="Proteomes" id="UP000688137"/>
    </source>
</evidence>
<dbReference type="InterPro" id="IPR001680">
    <property type="entry name" value="WD40_rpt"/>
</dbReference>
<dbReference type="PANTHER" id="PTHR19920:SF0">
    <property type="entry name" value="CYTOSOLIC IRON-SULFUR PROTEIN ASSEMBLY PROTEIN CIAO1-RELATED"/>
    <property type="match status" value="1"/>
</dbReference>
<dbReference type="PANTHER" id="PTHR19920">
    <property type="entry name" value="WD40 PROTEIN CIAO1"/>
    <property type="match status" value="1"/>
</dbReference>
<proteinExistence type="predicted"/>
<feature type="coiled-coil region" evidence="1">
    <location>
        <begin position="11"/>
        <end position="42"/>
    </location>
</feature>
<comment type="caution">
    <text evidence="2">The sequence shown here is derived from an EMBL/GenBank/DDBJ whole genome shotgun (WGS) entry which is preliminary data.</text>
</comment>
<accession>A0A8S1N5W4</accession>
<dbReference type="GO" id="GO:0097361">
    <property type="term" value="C:cytosolic [4Fe-4S] assembly targeting complex"/>
    <property type="evidence" value="ECO:0007669"/>
    <property type="project" value="TreeGrafter"/>
</dbReference>
<keyword evidence="3" id="KW-1185">Reference proteome</keyword>
<gene>
    <name evidence="2" type="ORF">PPRIM_AZ9-3.1.T0670257</name>
</gene>
<sequence>MKNFIPRDTLIRQMEELINKLLERLIDEKQESQKQLMQSIQKNDDKSLLNQNDYFDSQLQQQEQENIKSTIDQGTALIAQLELFKQQFEKAKCSLLLVPLEKKECQQYLQKQSELQKSKVSASYVNSFINFNNSDIERQKAEDIKQQLYKFVQNQQQNNQLICETHKKRIEFLNLSNDPNIQYRTLCSSCSKGGIKLSEFLEQYLIDFFEFKINSEKKGSIINKQIQDLSNLLLQKKNINQLYSDLNISLQSRIEIIDRIAGSQINNFNYLNHMAQDYVKTQAIFLKWKNYKQNQLKILKIIQNWEDEKLKISQSIQNQYYKLLNTIQQTQICQVLTFNRNDELIATAKNNVIVIWSFNKGQMKYITELKGHQKEISCLLFDQNTEVLISAGGDGDGLLNLWRYLGNNQWMLQNKIENTVGIKVIVFDSNKKQLIVGCQKGKIKIFQFYPEIPFIEFLQELELNSKQAVFGLTLNNSKTKMVSCGADMVLRMHLLDSQFQSINQRGCDSAGIRVQFIDEQSFVLVQKNGWLIYYQIEWQTIKEIQKISLSSENRDYIYSPIYYNSVKRLLIVKHYRTIHFLRRLNNGTFEKITYLNYQSNILYATISNDGNYLVTWIDQEKEQEIEDQRILQYQIYGLQF</sequence>
<dbReference type="GO" id="GO:0016226">
    <property type="term" value="P:iron-sulfur cluster assembly"/>
    <property type="evidence" value="ECO:0007669"/>
    <property type="project" value="TreeGrafter"/>
</dbReference>
<evidence type="ECO:0000256" key="1">
    <source>
        <dbReference type="SAM" id="Coils"/>
    </source>
</evidence>
<evidence type="ECO:0000313" key="2">
    <source>
        <dbReference type="EMBL" id="CAD8082444.1"/>
    </source>
</evidence>